<evidence type="ECO:0000313" key="4">
    <source>
        <dbReference type="Proteomes" id="UP000092154"/>
    </source>
</evidence>
<proteinExistence type="predicted"/>
<dbReference type="SUPFAM" id="SSF57756">
    <property type="entry name" value="Retrovirus zinc finger-like domains"/>
    <property type="match status" value="1"/>
</dbReference>
<accession>A0A1B7MDR2</accession>
<dbReference type="STRING" id="1314800.A0A1B7MDR2"/>
<keyword evidence="4" id="KW-1185">Reference proteome</keyword>
<feature type="compositionally biased region" description="Polar residues" evidence="2">
    <location>
        <begin position="216"/>
        <end position="225"/>
    </location>
</feature>
<reference evidence="3 4" key="1">
    <citation type="submission" date="2016-06" db="EMBL/GenBank/DDBJ databases">
        <title>Comparative genomics of the ectomycorrhizal sister species Rhizopogon vinicolor and Rhizopogon vesiculosus (Basidiomycota: Boletales) reveals a divergence of the mating type B locus.</title>
        <authorList>
            <consortium name="DOE Joint Genome Institute"/>
            <person name="Mujic A.B."/>
            <person name="Kuo A."/>
            <person name="Tritt A."/>
            <person name="Lipzen A."/>
            <person name="Chen C."/>
            <person name="Johnson J."/>
            <person name="Sharma A."/>
            <person name="Barry K."/>
            <person name="Grigoriev I.V."/>
            <person name="Spatafora J.W."/>
        </authorList>
    </citation>
    <scope>NUCLEOTIDE SEQUENCE [LARGE SCALE GENOMIC DNA]</scope>
    <source>
        <strain evidence="3 4">AM-OR11-026</strain>
    </source>
</reference>
<protein>
    <recommendedName>
        <fullName evidence="5">CCHC-type domain-containing protein</fullName>
    </recommendedName>
</protein>
<sequence>MQTIIAGTQEATGAVQSNMASSLKPVPSGSAGGNVSSSDSPIPFKDSDVKIATSLDSVYEIPCPIINLAKAKMHVPLTLLTHSAMDKIHTDPSCIKIKKGLILDDPKRAVLDASGFPPETSLTADEFYEASENFIQLLPHCAGPAVENFNAVLAFDIKTRCIFFNTKTFLSDDAYAHHWNEIQSKITKKQAQDASESAFREVARLSALATRLEGGPSNNHYQPYQQRPKMDGVPSSSGGGPFRKGKGTSTDGPLCLICSRNGHKASDCTYTHSVKNAPVACTWRDKLLLKSSSAIICISYNIGHCATSKHSPDLLHICSVCGNKSHSAISRSC</sequence>
<dbReference type="Proteomes" id="UP000092154">
    <property type="component" value="Unassembled WGS sequence"/>
</dbReference>
<dbReference type="InterPro" id="IPR036875">
    <property type="entry name" value="Znf_CCHC_sf"/>
</dbReference>
<gene>
    <name evidence="3" type="ORF">K503DRAFT_806797</name>
</gene>
<dbReference type="GO" id="GO:0008270">
    <property type="term" value="F:zinc ion binding"/>
    <property type="evidence" value="ECO:0007669"/>
    <property type="project" value="InterPro"/>
</dbReference>
<name>A0A1B7MDR2_9AGAM</name>
<dbReference type="OrthoDB" id="2693124at2759"/>
<dbReference type="GO" id="GO:0003676">
    <property type="term" value="F:nucleic acid binding"/>
    <property type="evidence" value="ECO:0007669"/>
    <property type="project" value="InterPro"/>
</dbReference>
<keyword evidence="1" id="KW-0507">mRNA processing</keyword>
<evidence type="ECO:0000313" key="3">
    <source>
        <dbReference type="EMBL" id="OAX30742.1"/>
    </source>
</evidence>
<feature type="region of interest" description="Disordered" evidence="2">
    <location>
        <begin position="16"/>
        <end position="39"/>
    </location>
</feature>
<dbReference type="InParanoid" id="A0A1B7MDR2"/>
<dbReference type="EMBL" id="KV449995">
    <property type="protein sequence ID" value="OAX30742.1"/>
    <property type="molecule type" value="Genomic_DNA"/>
</dbReference>
<evidence type="ECO:0000256" key="2">
    <source>
        <dbReference type="SAM" id="MobiDB-lite"/>
    </source>
</evidence>
<organism evidence="3 4">
    <name type="scientific">Rhizopogon vinicolor AM-OR11-026</name>
    <dbReference type="NCBI Taxonomy" id="1314800"/>
    <lineage>
        <taxon>Eukaryota</taxon>
        <taxon>Fungi</taxon>
        <taxon>Dikarya</taxon>
        <taxon>Basidiomycota</taxon>
        <taxon>Agaricomycotina</taxon>
        <taxon>Agaricomycetes</taxon>
        <taxon>Agaricomycetidae</taxon>
        <taxon>Boletales</taxon>
        <taxon>Suillineae</taxon>
        <taxon>Rhizopogonaceae</taxon>
        <taxon>Rhizopogon</taxon>
    </lineage>
</organism>
<evidence type="ECO:0008006" key="5">
    <source>
        <dbReference type="Google" id="ProtNLM"/>
    </source>
</evidence>
<evidence type="ECO:0000256" key="1">
    <source>
        <dbReference type="ARBA" id="ARBA00022664"/>
    </source>
</evidence>
<dbReference type="AlphaFoldDB" id="A0A1B7MDR2"/>
<feature type="region of interest" description="Disordered" evidence="2">
    <location>
        <begin position="213"/>
        <end position="249"/>
    </location>
</feature>
<dbReference type="GO" id="GO:0006397">
    <property type="term" value="P:mRNA processing"/>
    <property type="evidence" value="ECO:0007669"/>
    <property type="project" value="UniProtKB-KW"/>
</dbReference>